<feature type="transmembrane region" description="Helical" evidence="1">
    <location>
        <begin position="9"/>
        <end position="30"/>
    </location>
</feature>
<proteinExistence type="predicted"/>
<keyword evidence="3" id="KW-1185">Reference proteome</keyword>
<keyword evidence="1" id="KW-1133">Transmembrane helix</keyword>
<sequence>MLSPSRRRFLLSGINLALTGSLTGCGTILYPERRGQPAGPLDWKIVGLNSIGLLFFFVPGVIAFAVDFINGTIYLPPHEYGIDNQNSQDVELKSVSIPPDQISPDEVSLLVSQHSGRKVILLPGEYETQPIQSIEEFWSVERKMNVQS</sequence>
<keyword evidence="1" id="KW-0812">Transmembrane</keyword>
<feature type="transmembrane region" description="Helical" evidence="1">
    <location>
        <begin position="50"/>
        <end position="69"/>
    </location>
</feature>
<dbReference type="OrthoDB" id="6105601at2"/>
<evidence type="ECO:0000313" key="2">
    <source>
        <dbReference type="EMBL" id="QDT22515.1"/>
    </source>
</evidence>
<dbReference type="AlphaFoldDB" id="A0A517PT11"/>
<keyword evidence="1" id="KW-0472">Membrane</keyword>
<protein>
    <submittedName>
        <fullName evidence="2">Uncharacterized protein</fullName>
    </submittedName>
</protein>
<evidence type="ECO:0000313" key="3">
    <source>
        <dbReference type="Proteomes" id="UP000320421"/>
    </source>
</evidence>
<dbReference type="PROSITE" id="PS51257">
    <property type="entry name" value="PROKAR_LIPOPROTEIN"/>
    <property type="match status" value="1"/>
</dbReference>
<evidence type="ECO:0000256" key="1">
    <source>
        <dbReference type="SAM" id="Phobius"/>
    </source>
</evidence>
<gene>
    <name evidence="2" type="ORF">HG66A1_43230</name>
</gene>
<dbReference type="Proteomes" id="UP000320421">
    <property type="component" value="Chromosome"/>
</dbReference>
<dbReference type="RefSeq" id="WP_145188468.1">
    <property type="nucleotide sequence ID" value="NZ_CP036266.1"/>
</dbReference>
<name>A0A517PT11_9PLAN</name>
<organism evidence="2 3">
    <name type="scientific">Gimesia chilikensis</name>
    <dbReference type="NCBI Taxonomy" id="2605989"/>
    <lineage>
        <taxon>Bacteria</taxon>
        <taxon>Pseudomonadati</taxon>
        <taxon>Planctomycetota</taxon>
        <taxon>Planctomycetia</taxon>
        <taxon>Planctomycetales</taxon>
        <taxon>Planctomycetaceae</taxon>
        <taxon>Gimesia</taxon>
    </lineage>
</organism>
<reference evidence="2 3" key="1">
    <citation type="submission" date="2019-02" db="EMBL/GenBank/DDBJ databases">
        <title>Deep-cultivation of Planctomycetes and their phenomic and genomic characterization uncovers novel biology.</title>
        <authorList>
            <person name="Wiegand S."/>
            <person name="Jogler M."/>
            <person name="Boedeker C."/>
            <person name="Pinto D."/>
            <person name="Vollmers J."/>
            <person name="Rivas-Marin E."/>
            <person name="Kohn T."/>
            <person name="Peeters S.H."/>
            <person name="Heuer A."/>
            <person name="Rast P."/>
            <person name="Oberbeckmann S."/>
            <person name="Bunk B."/>
            <person name="Jeske O."/>
            <person name="Meyerdierks A."/>
            <person name="Storesund J.E."/>
            <person name="Kallscheuer N."/>
            <person name="Luecker S."/>
            <person name="Lage O.M."/>
            <person name="Pohl T."/>
            <person name="Merkel B.J."/>
            <person name="Hornburger P."/>
            <person name="Mueller R.-W."/>
            <person name="Bruemmer F."/>
            <person name="Labrenz M."/>
            <person name="Spormann A.M."/>
            <person name="Op den Camp H."/>
            <person name="Overmann J."/>
            <person name="Amann R."/>
            <person name="Jetten M.S.M."/>
            <person name="Mascher T."/>
            <person name="Medema M.H."/>
            <person name="Devos D.P."/>
            <person name="Kaster A.-K."/>
            <person name="Ovreas L."/>
            <person name="Rohde M."/>
            <person name="Galperin M.Y."/>
            <person name="Jogler C."/>
        </authorList>
    </citation>
    <scope>NUCLEOTIDE SEQUENCE [LARGE SCALE GENOMIC DNA]</scope>
    <source>
        <strain evidence="2 3">HG66A1</strain>
    </source>
</reference>
<dbReference type="EMBL" id="CP036266">
    <property type="protein sequence ID" value="QDT22515.1"/>
    <property type="molecule type" value="Genomic_DNA"/>
</dbReference>
<accession>A0A517PT11</accession>